<dbReference type="GO" id="GO:0046872">
    <property type="term" value="F:metal ion binding"/>
    <property type="evidence" value="ECO:0007669"/>
    <property type="project" value="UniProtKB-KW"/>
</dbReference>
<organism evidence="5 6">
    <name type="scientific">Marinilactibacillus psychrotolerans 42ea</name>
    <dbReference type="NCBI Taxonomy" id="1255609"/>
    <lineage>
        <taxon>Bacteria</taxon>
        <taxon>Bacillati</taxon>
        <taxon>Bacillota</taxon>
        <taxon>Bacilli</taxon>
        <taxon>Lactobacillales</taxon>
        <taxon>Carnobacteriaceae</taxon>
        <taxon>Marinilactibacillus</taxon>
    </lineage>
</organism>
<protein>
    <submittedName>
        <fullName evidence="5">Acetylornithine deacetylase/Succinyl-diaminopimelate desuccinylase and related deacylases</fullName>
    </submittedName>
</protein>
<evidence type="ECO:0000256" key="2">
    <source>
        <dbReference type="ARBA" id="ARBA00022723"/>
    </source>
</evidence>
<dbReference type="GO" id="GO:0005829">
    <property type="term" value="C:cytosol"/>
    <property type="evidence" value="ECO:0007669"/>
    <property type="project" value="TreeGrafter"/>
</dbReference>
<dbReference type="Gene3D" id="3.40.630.10">
    <property type="entry name" value="Zn peptidases"/>
    <property type="match status" value="1"/>
</dbReference>
<evidence type="ECO:0000313" key="6">
    <source>
        <dbReference type="Proteomes" id="UP000195611"/>
    </source>
</evidence>
<dbReference type="PANTHER" id="PTHR43270">
    <property type="entry name" value="BETA-ALA-HIS DIPEPTIDASE"/>
    <property type="match status" value="1"/>
</dbReference>
<feature type="domain" description="Peptidase M20 dimerisation" evidence="4">
    <location>
        <begin position="204"/>
        <end position="352"/>
    </location>
</feature>
<dbReference type="GO" id="GO:0009089">
    <property type="term" value="P:lysine biosynthetic process via diaminopimelate"/>
    <property type="evidence" value="ECO:0007669"/>
    <property type="project" value="TreeGrafter"/>
</dbReference>
<name>A0A1R4JVD2_9LACT</name>
<dbReference type="NCBIfam" id="NF005034">
    <property type="entry name" value="PRK06446.1"/>
    <property type="match status" value="1"/>
</dbReference>
<dbReference type="EMBL" id="FUKW01000094">
    <property type="protein sequence ID" value="SJN35986.1"/>
    <property type="molecule type" value="Genomic_DNA"/>
</dbReference>
<dbReference type="Proteomes" id="UP000195611">
    <property type="component" value="Unassembled WGS sequence"/>
</dbReference>
<dbReference type="PANTHER" id="PTHR43270:SF8">
    <property type="entry name" value="DI- AND TRIPEPTIDASE DUG2-RELATED"/>
    <property type="match status" value="1"/>
</dbReference>
<dbReference type="RefSeq" id="WP_087058697.1">
    <property type="nucleotide sequence ID" value="NZ_FUKW01000094.1"/>
</dbReference>
<dbReference type="Pfam" id="PF07687">
    <property type="entry name" value="M20_dimer"/>
    <property type="match status" value="1"/>
</dbReference>
<keyword evidence="1" id="KW-0645">Protease</keyword>
<dbReference type="GO" id="GO:0006508">
    <property type="term" value="P:proteolysis"/>
    <property type="evidence" value="ECO:0007669"/>
    <property type="project" value="UniProtKB-KW"/>
</dbReference>
<gene>
    <name evidence="5" type="ORF">FM115_07010</name>
</gene>
<accession>A0A1R4JVD2</accession>
<dbReference type="InterPro" id="IPR011650">
    <property type="entry name" value="Peptidase_M20_dimer"/>
</dbReference>
<evidence type="ECO:0000259" key="4">
    <source>
        <dbReference type="Pfam" id="PF07687"/>
    </source>
</evidence>
<keyword evidence="2" id="KW-0479">Metal-binding</keyword>
<evidence type="ECO:0000313" key="5">
    <source>
        <dbReference type="EMBL" id="SJN35986.1"/>
    </source>
</evidence>
<dbReference type="Pfam" id="PF01546">
    <property type="entry name" value="Peptidase_M20"/>
    <property type="match status" value="1"/>
</dbReference>
<reference evidence="5 6" key="1">
    <citation type="submission" date="2017-02" db="EMBL/GenBank/DDBJ databases">
        <authorList>
            <person name="Peterson S.W."/>
        </authorList>
    </citation>
    <scope>NUCLEOTIDE SEQUENCE [LARGE SCALE GENOMIC DNA]</scope>
    <source>
        <strain evidence="5 6">42ea</strain>
    </source>
</reference>
<evidence type="ECO:0000256" key="1">
    <source>
        <dbReference type="ARBA" id="ARBA00022670"/>
    </source>
</evidence>
<evidence type="ECO:0000256" key="3">
    <source>
        <dbReference type="ARBA" id="ARBA00022801"/>
    </source>
</evidence>
<dbReference type="SUPFAM" id="SSF53187">
    <property type="entry name" value="Zn-dependent exopeptidases"/>
    <property type="match status" value="1"/>
</dbReference>
<dbReference type="GO" id="GO:0009014">
    <property type="term" value="F:succinyl-diaminopimelate desuccinylase activity"/>
    <property type="evidence" value="ECO:0007669"/>
    <property type="project" value="TreeGrafter"/>
</dbReference>
<dbReference type="InterPro" id="IPR002933">
    <property type="entry name" value="Peptidase_M20"/>
</dbReference>
<dbReference type="GO" id="GO:0008233">
    <property type="term" value="F:peptidase activity"/>
    <property type="evidence" value="ECO:0007669"/>
    <property type="project" value="UniProtKB-KW"/>
</dbReference>
<keyword evidence="3" id="KW-0378">Hydrolase</keyword>
<dbReference type="InterPro" id="IPR051458">
    <property type="entry name" value="Cyt/Met_Dipeptidase"/>
</dbReference>
<dbReference type="Gene3D" id="3.30.70.360">
    <property type="match status" value="1"/>
</dbReference>
<proteinExistence type="predicted"/>
<dbReference type="AlphaFoldDB" id="A0A1R4JVD2"/>
<sequence length="456" mass="51091">MKEIAKAKIQATAEENQNLFFEYLRLESVSTQGRMISETAEFVKQLIEDFGGKAELLNDLGGHPIVYGFFPAGQKGNSEKTLLFYNHYDVQPEDPLEEWKTKPFEPTIIDGVLYCRGVSDNKANFMARLNAIQLLSESEEGLPCNVKFLIEGEEEIGSPTIDLYLEKHADLFKADACIWESGSKDSEERFTIDAGIKGIAYFDAWVESAEVDIHSSKGAVVDNAAWRLMHALSSLRTKDHQVIIDGFYEMMTPPTELEKSFVEKTPFNGEKLKENYGLKHPLIVEKLDRTPQEALILYPTLTISGLLSGYTDPGSKTVLPRKAQAKIDVRLVPGMDPENVYEVIRKHWDKKGFKDVQLKLLTGEKSFRTDLTDPFVDIVLNSAKKVYGEDVVLNPNSPGTGPMHGFGEHLNVPILGSGTSWAKSGAHAPNENIRLKDFYQGIEHMINLMNEFGLIN</sequence>